<feature type="chain" id="PRO_5032608945" evidence="1">
    <location>
        <begin position="19"/>
        <end position="160"/>
    </location>
</feature>
<sequence>MHKVAALFLSALSVFANAQTASQPSSIELPPGARLLLTAKGQGVQIYACTDGHWTLKGPDAKLLDSNGQQIGTHFAGPTWKLTDGSEVKGKAIANQPSPESGSVAWLLLQAVPGTGTEKFAQVAYIRRTETHGGAAPDEACTSGTTSVPYEANYSFYAAK</sequence>
<proteinExistence type="predicted"/>
<dbReference type="AlphaFoldDB" id="A0A841K4I4"/>
<name>A0A841K4I4_9BACT</name>
<dbReference type="PANTHER" id="PTHR35567">
    <property type="entry name" value="MALATE DEHYDROGENASE (AFU_ORTHOLOGUE AFUA_2G13800)"/>
    <property type="match status" value="1"/>
</dbReference>
<dbReference type="OrthoDB" id="193535at2"/>
<protein>
    <submittedName>
        <fullName evidence="2">FtsP/CotA-like multicopper oxidase with cupredoxin domain</fullName>
    </submittedName>
</protein>
<dbReference type="Pfam" id="PF11937">
    <property type="entry name" value="DUF3455"/>
    <property type="match status" value="1"/>
</dbReference>
<dbReference type="Proteomes" id="UP000538666">
    <property type="component" value="Unassembled WGS sequence"/>
</dbReference>
<gene>
    <name evidence="2" type="ORF">HNQ77_003489</name>
</gene>
<feature type="signal peptide" evidence="1">
    <location>
        <begin position="1"/>
        <end position="18"/>
    </location>
</feature>
<keyword evidence="1" id="KW-0732">Signal</keyword>
<evidence type="ECO:0000313" key="2">
    <source>
        <dbReference type="EMBL" id="MBB6145528.1"/>
    </source>
</evidence>
<accession>A0A841K4I4</accession>
<comment type="caution">
    <text evidence="2">The sequence shown here is derived from an EMBL/GenBank/DDBJ whole genome shotgun (WGS) entry which is preliminary data.</text>
</comment>
<evidence type="ECO:0000313" key="3">
    <source>
        <dbReference type="Proteomes" id="UP000538666"/>
    </source>
</evidence>
<evidence type="ECO:0000256" key="1">
    <source>
        <dbReference type="SAM" id="SignalP"/>
    </source>
</evidence>
<organism evidence="2 3">
    <name type="scientific">Silvibacterium bohemicum</name>
    <dbReference type="NCBI Taxonomy" id="1577686"/>
    <lineage>
        <taxon>Bacteria</taxon>
        <taxon>Pseudomonadati</taxon>
        <taxon>Acidobacteriota</taxon>
        <taxon>Terriglobia</taxon>
        <taxon>Terriglobales</taxon>
        <taxon>Acidobacteriaceae</taxon>
        <taxon>Silvibacterium</taxon>
    </lineage>
</organism>
<reference evidence="2 3" key="1">
    <citation type="submission" date="2020-08" db="EMBL/GenBank/DDBJ databases">
        <title>Genomic Encyclopedia of Type Strains, Phase IV (KMG-IV): sequencing the most valuable type-strain genomes for metagenomic binning, comparative biology and taxonomic classification.</title>
        <authorList>
            <person name="Goeker M."/>
        </authorList>
    </citation>
    <scope>NUCLEOTIDE SEQUENCE [LARGE SCALE GENOMIC DNA]</scope>
    <source>
        <strain evidence="2 3">DSM 103733</strain>
    </source>
</reference>
<dbReference type="PANTHER" id="PTHR35567:SF1">
    <property type="entry name" value="CONSERVED FUNGAL PROTEIN (AFU_ORTHOLOGUE AFUA_1G14230)"/>
    <property type="match status" value="1"/>
</dbReference>
<dbReference type="InterPro" id="IPR021851">
    <property type="entry name" value="DUF3455"/>
</dbReference>
<dbReference type="EMBL" id="JACHEK010000007">
    <property type="protein sequence ID" value="MBB6145528.1"/>
    <property type="molecule type" value="Genomic_DNA"/>
</dbReference>
<keyword evidence="3" id="KW-1185">Reference proteome</keyword>
<dbReference type="RefSeq" id="WP_050060595.1">
    <property type="nucleotide sequence ID" value="NZ_JACHEK010000007.1"/>
</dbReference>